<name>A0A4C1Y7N5_EUMVA</name>
<sequence>MKRTATVKLKVTRRERTNGRSRPRRDVMSLVAGQTSHQRVGSHCRPWTLAAPKELPVQCRLFTKDWNICKKPTSRGDPRRSSVQVLTAPDAANFGDRTRTGGLSVVWTLAAVGVKDRIRRSVRRSSVQVLTAPDAANFGDRTRTGGLSVVWTLAAVGLKDRIRRSV</sequence>
<evidence type="ECO:0000313" key="2">
    <source>
        <dbReference type="Proteomes" id="UP000299102"/>
    </source>
</evidence>
<dbReference type="Proteomes" id="UP000299102">
    <property type="component" value="Unassembled WGS sequence"/>
</dbReference>
<organism evidence="1 2">
    <name type="scientific">Eumeta variegata</name>
    <name type="common">Bagworm moth</name>
    <name type="synonym">Eumeta japonica</name>
    <dbReference type="NCBI Taxonomy" id="151549"/>
    <lineage>
        <taxon>Eukaryota</taxon>
        <taxon>Metazoa</taxon>
        <taxon>Ecdysozoa</taxon>
        <taxon>Arthropoda</taxon>
        <taxon>Hexapoda</taxon>
        <taxon>Insecta</taxon>
        <taxon>Pterygota</taxon>
        <taxon>Neoptera</taxon>
        <taxon>Endopterygota</taxon>
        <taxon>Lepidoptera</taxon>
        <taxon>Glossata</taxon>
        <taxon>Ditrysia</taxon>
        <taxon>Tineoidea</taxon>
        <taxon>Psychidae</taxon>
        <taxon>Oiketicinae</taxon>
        <taxon>Eumeta</taxon>
    </lineage>
</organism>
<protein>
    <submittedName>
        <fullName evidence="1">Uncharacterized protein</fullName>
    </submittedName>
</protein>
<proteinExistence type="predicted"/>
<dbReference type="EMBL" id="BGZK01001079">
    <property type="protein sequence ID" value="GBP70579.1"/>
    <property type="molecule type" value="Genomic_DNA"/>
</dbReference>
<comment type="caution">
    <text evidence="1">The sequence shown here is derived from an EMBL/GenBank/DDBJ whole genome shotgun (WGS) entry which is preliminary data.</text>
</comment>
<accession>A0A4C1Y7N5</accession>
<dbReference type="AlphaFoldDB" id="A0A4C1Y7N5"/>
<keyword evidence="2" id="KW-1185">Reference proteome</keyword>
<reference evidence="1 2" key="1">
    <citation type="journal article" date="2019" name="Commun. Biol.">
        <title>The bagworm genome reveals a unique fibroin gene that provides high tensile strength.</title>
        <authorList>
            <person name="Kono N."/>
            <person name="Nakamura H."/>
            <person name="Ohtoshi R."/>
            <person name="Tomita M."/>
            <person name="Numata K."/>
            <person name="Arakawa K."/>
        </authorList>
    </citation>
    <scope>NUCLEOTIDE SEQUENCE [LARGE SCALE GENOMIC DNA]</scope>
</reference>
<evidence type="ECO:0000313" key="1">
    <source>
        <dbReference type="EMBL" id="GBP70579.1"/>
    </source>
</evidence>
<gene>
    <name evidence="1" type="ORF">EVAR_54389_1</name>
</gene>